<dbReference type="EMBL" id="LXQA010355829">
    <property type="protein sequence ID" value="MCI46320.1"/>
    <property type="molecule type" value="Genomic_DNA"/>
</dbReference>
<proteinExistence type="predicted"/>
<evidence type="ECO:0000313" key="1">
    <source>
        <dbReference type="EMBL" id="MCI46320.1"/>
    </source>
</evidence>
<dbReference type="Proteomes" id="UP000265520">
    <property type="component" value="Unassembled WGS sequence"/>
</dbReference>
<dbReference type="AlphaFoldDB" id="A0A392SEF2"/>
<organism evidence="1 2">
    <name type="scientific">Trifolium medium</name>
    <dbReference type="NCBI Taxonomy" id="97028"/>
    <lineage>
        <taxon>Eukaryota</taxon>
        <taxon>Viridiplantae</taxon>
        <taxon>Streptophyta</taxon>
        <taxon>Embryophyta</taxon>
        <taxon>Tracheophyta</taxon>
        <taxon>Spermatophyta</taxon>
        <taxon>Magnoliopsida</taxon>
        <taxon>eudicotyledons</taxon>
        <taxon>Gunneridae</taxon>
        <taxon>Pentapetalae</taxon>
        <taxon>rosids</taxon>
        <taxon>fabids</taxon>
        <taxon>Fabales</taxon>
        <taxon>Fabaceae</taxon>
        <taxon>Papilionoideae</taxon>
        <taxon>50 kb inversion clade</taxon>
        <taxon>NPAAA clade</taxon>
        <taxon>Hologalegina</taxon>
        <taxon>IRL clade</taxon>
        <taxon>Trifolieae</taxon>
        <taxon>Trifolium</taxon>
    </lineage>
</organism>
<sequence>MRMKRKRRQQLEAVLKWTHSRPMIVVPDEGSRPDEQWWNSDCDKQDCQGECGCITDDHPKLTYPPE</sequence>
<reference evidence="1 2" key="1">
    <citation type="journal article" date="2018" name="Front. Plant Sci.">
        <title>Red Clover (Trifolium pratense) and Zigzag Clover (T. medium) - A Picture of Genomic Similarities and Differences.</title>
        <authorList>
            <person name="Dluhosova J."/>
            <person name="Istvanek J."/>
            <person name="Nedelnik J."/>
            <person name="Repkova J."/>
        </authorList>
    </citation>
    <scope>NUCLEOTIDE SEQUENCE [LARGE SCALE GENOMIC DNA]</scope>
    <source>
        <strain evidence="2">cv. 10/8</strain>
        <tissue evidence="1">Leaf</tissue>
    </source>
</reference>
<accession>A0A392SEF2</accession>
<keyword evidence="2" id="KW-1185">Reference proteome</keyword>
<comment type="caution">
    <text evidence="1">The sequence shown here is derived from an EMBL/GenBank/DDBJ whole genome shotgun (WGS) entry which is preliminary data.</text>
</comment>
<evidence type="ECO:0000313" key="2">
    <source>
        <dbReference type="Proteomes" id="UP000265520"/>
    </source>
</evidence>
<name>A0A392SEF2_9FABA</name>
<protein>
    <submittedName>
        <fullName evidence="1">Uncharacterized protein</fullName>
    </submittedName>
</protein>